<dbReference type="InterPro" id="IPR014001">
    <property type="entry name" value="Helicase_ATP-bd"/>
</dbReference>
<dbReference type="InterPro" id="IPR011545">
    <property type="entry name" value="DEAD/DEAH_box_helicase_dom"/>
</dbReference>
<evidence type="ECO:0000256" key="2">
    <source>
        <dbReference type="ARBA" id="ARBA00022741"/>
    </source>
</evidence>
<evidence type="ECO:0000256" key="3">
    <source>
        <dbReference type="ARBA" id="ARBA00022801"/>
    </source>
</evidence>
<feature type="domain" description="Helicase ATP-binding" evidence="8">
    <location>
        <begin position="33"/>
        <end position="304"/>
    </location>
</feature>
<dbReference type="Gene3D" id="3.40.50.300">
    <property type="entry name" value="P-loop containing nucleotide triphosphate hydrolases"/>
    <property type="match status" value="2"/>
</dbReference>
<dbReference type="GO" id="GO:0006281">
    <property type="term" value="P:DNA repair"/>
    <property type="evidence" value="ECO:0007669"/>
    <property type="project" value="TreeGrafter"/>
</dbReference>
<accession>H8Z555</accession>
<dbReference type="AlphaFoldDB" id="H8Z555"/>
<evidence type="ECO:0000259" key="8">
    <source>
        <dbReference type="PROSITE" id="PS51193"/>
    </source>
</evidence>
<dbReference type="HOGENOM" id="CLU_012117_2_0_6"/>
<comment type="similarity">
    <text evidence="5">Belongs to the helicase family. DinG subfamily.</text>
</comment>
<organism evidence="9 10">
    <name type="scientific">Thiorhodovibrio frisius</name>
    <dbReference type="NCBI Taxonomy" id="631362"/>
    <lineage>
        <taxon>Bacteria</taxon>
        <taxon>Pseudomonadati</taxon>
        <taxon>Pseudomonadota</taxon>
        <taxon>Gammaproteobacteria</taxon>
        <taxon>Chromatiales</taxon>
        <taxon>Chromatiaceae</taxon>
        <taxon>Thiorhodovibrio</taxon>
    </lineage>
</organism>
<protein>
    <recommendedName>
        <fullName evidence="6">DNA 5'-3' helicase</fullName>
        <ecNumber evidence="6">5.6.2.3</ecNumber>
    </recommendedName>
</protein>
<evidence type="ECO:0000256" key="1">
    <source>
        <dbReference type="ARBA" id="ARBA00001966"/>
    </source>
</evidence>
<evidence type="ECO:0000313" key="9">
    <source>
        <dbReference type="EMBL" id="EIC20462.1"/>
    </source>
</evidence>
<keyword evidence="10" id="KW-1185">Reference proteome</keyword>
<keyword evidence="9" id="KW-0347">Helicase</keyword>
<sequence length="667" mass="72459">MRQLVGQPFQRDEKAPAAPAAGGLASIFGPQGQLARHLHHFGARPQQLAMATRVADVIAAGASLICEAGTGTGKTLAYLIPALLCGRKVVISTGTRTLQDQLFHQDLPLARRLLGIPVRVALLKGRANYLCVQRLAQTGASRAMADASLRAELARVRDWAQVTRSGDVAEAGLSEHSPVWPLVTSTADNCLGQDCAHLNDCHLVAARRQAQEADLVVINHHLLCADMALRQQGVGEVLPGADCFIIDEAHQLPEVAGVFFGRSLSSYQLLDFARDLTADLAREAPGLIDLSVPLARLRPAVQALRLALGTQDRRAAWAAVGSDPPVGDARTELEQLLEQLDQGLERLAGHAKALDHDQERCRDLRERLALFAAEEASDQVRWFDAQGHGFRLHQTPLEVASSFQQHRARLPAAWVFTSATLAVGGSFAHFARQMGLEDADTASWESPFDHARQALWLMPPHMPEPADAAHDAKVADLVLELAPLTRGRMFVLFTSHRALQQVAGWVEGRLDYPLLVQGQAPRAELIRRFRDHGHAVLFGSSSFWEGVDVRGDALSCVIVDKLPFASPADPLVQARIDALREAGGQPFRDFQLPRAVIALKQGVGRLIRDTSDRGLFVLCDPRLGTRSYGATFVKSLPPMRRTESLDEVRAFFSAASCAEQTVALAAG</sequence>
<dbReference type="EMBL" id="JH603170">
    <property type="protein sequence ID" value="EIC20462.1"/>
    <property type="molecule type" value="Genomic_DNA"/>
</dbReference>
<dbReference type="Pfam" id="PF00270">
    <property type="entry name" value="DEAD"/>
    <property type="match status" value="1"/>
</dbReference>
<dbReference type="InterPro" id="IPR045028">
    <property type="entry name" value="DinG/Rad3-like"/>
</dbReference>
<dbReference type="SUPFAM" id="SSF52540">
    <property type="entry name" value="P-loop containing nucleoside triphosphate hydrolases"/>
    <property type="match status" value="2"/>
</dbReference>
<dbReference type="PANTHER" id="PTHR11472">
    <property type="entry name" value="DNA REPAIR DEAD HELICASE RAD3/XP-D SUBFAMILY MEMBER"/>
    <property type="match status" value="1"/>
</dbReference>
<dbReference type="InterPro" id="IPR014013">
    <property type="entry name" value="Helic_SF1/SF2_ATP-bd_DinG/Rad3"/>
</dbReference>
<keyword evidence="2" id="KW-0547">Nucleotide-binding</keyword>
<dbReference type="InterPro" id="IPR006555">
    <property type="entry name" value="ATP-dep_Helicase_C"/>
</dbReference>
<keyword evidence="3" id="KW-0378">Hydrolase</keyword>
<reference evidence="10" key="1">
    <citation type="submission" date="2011-06" db="EMBL/GenBank/DDBJ databases">
        <authorList>
            <consortium name="US DOE Joint Genome Institute (JGI-PGF)"/>
            <person name="Lucas S."/>
            <person name="Han J."/>
            <person name="Lapidus A."/>
            <person name="Cheng J.-F."/>
            <person name="Goodwin L."/>
            <person name="Pitluck S."/>
            <person name="Peters L."/>
            <person name="Land M.L."/>
            <person name="Hauser L."/>
            <person name="Vogl K."/>
            <person name="Liu Z."/>
            <person name="Overmann J."/>
            <person name="Frigaard N.-U."/>
            <person name="Bryant D.A."/>
            <person name="Woyke T.J."/>
        </authorList>
    </citation>
    <scope>NUCLEOTIDE SEQUENCE [LARGE SCALE GENOMIC DNA]</scope>
    <source>
        <strain evidence="10">970</strain>
    </source>
</reference>
<dbReference type="GO" id="GO:0003676">
    <property type="term" value="F:nucleic acid binding"/>
    <property type="evidence" value="ECO:0007669"/>
    <property type="project" value="InterPro"/>
</dbReference>
<dbReference type="EC" id="5.6.2.3" evidence="6"/>
<evidence type="ECO:0000256" key="4">
    <source>
        <dbReference type="ARBA" id="ARBA00022840"/>
    </source>
</evidence>
<gene>
    <name evidence="9" type="ORF">Thi970DRAFT_04099</name>
</gene>
<dbReference type="Proteomes" id="UP000002964">
    <property type="component" value="Unassembled WGS sequence"/>
</dbReference>
<name>H8Z555_9GAMM</name>
<dbReference type="PROSITE" id="PS51193">
    <property type="entry name" value="HELICASE_ATP_BIND_2"/>
    <property type="match status" value="1"/>
</dbReference>
<proteinExistence type="inferred from homology"/>
<dbReference type="GO" id="GO:0016818">
    <property type="term" value="F:hydrolase activity, acting on acid anhydrides, in phosphorus-containing anhydrides"/>
    <property type="evidence" value="ECO:0007669"/>
    <property type="project" value="InterPro"/>
</dbReference>
<evidence type="ECO:0000256" key="5">
    <source>
        <dbReference type="ARBA" id="ARBA00038058"/>
    </source>
</evidence>
<dbReference type="GO" id="GO:0043139">
    <property type="term" value="F:5'-3' DNA helicase activity"/>
    <property type="evidence" value="ECO:0007669"/>
    <property type="project" value="UniProtKB-EC"/>
</dbReference>
<reference evidence="9 10" key="2">
    <citation type="submission" date="2011-11" db="EMBL/GenBank/DDBJ databases">
        <authorList>
            <consortium name="US DOE Joint Genome Institute"/>
            <person name="Lucas S."/>
            <person name="Han J."/>
            <person name="Lapidus A."/>
            <person name="Cheng J.-F."/>
            <person name="Goodwin L."/>
            <person name="Pitluck S."/>
            <person name="Peters L."/>
            <person name="Ovchinnikova G."/>
            <person name="Zhang X."/>
            <person name="Detter J.C."/>
            <person name="Han C."/>
            <person name="Tapia R."/>
            <person name="Land M."/>
            <person name="Hauser L."/>
            <person name="Kyrpides N."/>
            <person name="Ivanova N."/>
            <person name="Pagani I."/>
            <person name="Vogl K."/>
            <person name="Liu Z."/>
            <person name="Overmann J."/>
            <person name="Frigaard N.-U."/>
            <person name="Bryant D."/>
            <person name="Woyke T."/>
        </authorList>
    </citation>
    <scope>NUCLEOTIDE SEQUENCE [LARGE SCALE GENOMIC DNA]</scope>
    <source>
        <strain evidence="9 10">970</strain>
    </source>
</reference>
<dbReference type="eggNOG" id="COG1199">
    <property type="taxonomic scope" value="Bacteria"/>
</dbReference>
<dbReference type="SMART" id="SM00491">
    <property type="entry name" value="HELICc2"/>
    <property type="match status" value="1"/>
</dbReference>
<keyword evidence="4" id="KW-0067">ATP-binding</keyword>
<comment type="cofactor">
    <cofactor evidence="1">
        <name>[4Fe-4S] cluster</name>
        <dbReference type="ChEBI" id="CHEBI:49883"/>
    </cofactor>
</comment>
<dbReference type="InterPro" id="IPR027417">
    <property type="entry name" value="P-loop_NTPase"/>
</dbReference>
<evidence type="ECO:0000256" key="7">
    <source>
        <dbReference type="ARBA" id="ARBA00048954"/>
    </source>
</evidence>
<evidence type="ECO:0000256" key="6">
    <source>
        <dbReference type="ARBA" id="ARBA00044969"/>
    </source>
</evidence>
<dbReference type="GO" id="GO:0005524">
    <property type="term" value="F:ATP binding"/>
    <property type="evidence" value="ECO:0007669"/>
    <property type="project" value="UniProtKB-KW"/>
</dbReference>
<dbReference type="STRING" id="631362.Thi970DRAFT_04099"/>
<dbReference type="SMART" id="SM00487">
    <property type="entry name" value="DEXDc"/>
    <property type="match status" value="1"/>
</dbReference>
<dbReference type="Pfam" id="PF13307">
    <property type="entry name" value="Helicase_C_2"/>
    <property type="match status" value="1"/>
</dbReference>
<evidence type="ECO:0000313" key="10">
    <source>
        <dbReference type="Proteomes" id="UP000002964"/>
    </source>
</evidence>
<dbReference type="PANTHER" id="PTHR11472:SF34">
    <property type="entry name" value="REGULATOR OF TELOMERE ELONGATION HELICASE 1"/>
    <property type="match status" value="1"/>
</dbReference>
<comment type="catalytic activity">
    <reaction evidence="7">
        <text>ATP + H2O = ADP + phosphate + H(+)</text>
        <dbReference type="Rhea" id="RHEA:13065"/>
        <dbReference type="ChEBI" id="CHEBI:15377"/>
        <dbReference type="ChEBI" id="CHEBI:15378"/>
        <dbReference type="ChEBI" id="CHEBI:30616"/>
        <dbReference type="ChEBI" id="CHEBI:43474"/>
        <dbReference type="ChEBI" id="CHEBI:456216"/>
        <dbReference type="EC" id="5.6.2.3"/>
    </reaction>
</comment>